<dbReference type="AlphaFoldDB" id="A0A0F6TQ77"/>
<dbReference type="SUPFAM" id="SSF52821">
    <property type="entry name" value="Rhodanese/Cell cycle control phosphatase"/>
    <property type="match status" value="1"/>
</dbReference>
<feature type="signal peptide" evidence="1">
    <location>
        <begin position="1"/>
        <end position="20"/>
    </location>
</feature>
<organism evidence="3 4">
    <name type="scientific">Kangiella geojedonensis</name>
    <dbReference type="NCBI Taxonomy" id="914150"/>
    <lineage>
        <taxon>Bacteria</taxon>
        <taxon>Pseudomonadati</taxon>
        <taxon>Pseudomonadota</taxon>
        <taxon>Gammaproteobacteria</taxon>
        <taxon>Kangiellales</taxon>
        <taxon>Kangiellaceae</taxon>
        <taxon>Kangiella</taxon>
    </lineage>
</organism>
<evidence type="ECO:0000259" key="2">
    <source>
        <dbReference type="PROSITE" id="PS50206"/>
    </source>
</evidence>
<protein>
    <recommendedName>
        <fullName evidence="2">Rhodanese domain-containing protein</fullName>
    </recommendedName>
</protein>
<keyword evidence="4" id="KW-1185">Reference proteome</keyword>
<dbReference type="HOGENOM" id="CLU_1223395_0_0_6"/>
<dbReference type="STRING" id="914150.TQ33_0998"/>
<dbReference type="SMART" id="SM00450">
    <property type="entry name" value="RHOD"/>
    <property type="match status" value="1"/>
</dbReference>
<dbReference type="InterPro" id="IPR001763">
    <property type="entry name" value="Rhodanese-like_dom"/>
</dbReference>
<proteinExistence type="predicted"/>
<dbReference type="InterPro" id="IPR050229">
    <property type="entry name" value="GlpE_sulfurtransferase"/>
</dbReference>
<dbReference type="PANTHER" id="PTHR43031">
    <property type="entry name" value="FAD-DEPENDENT OXIDOREDUCTASE"/>
    <property type="match status" value="1"/>
</dbReference>
<reference evidence="3 4" key="1">
    <citation type="submission" date="2015-02" db="EMBL/GenBank/DDBJ databases">
        <title>Complete genome sequence of Kangiella geojedonensis strain YCS-5T.</title>
        <authorList>
            <person name="Kim K.M."/>
        </authorList>
    </citation>
    <scope>NUCLEOTIDE SEQUENCE [LARGE SCALE GENOMIC DNA]</scope>
    <source>
        <strain evidence="3 4">YCS-5</strain>
    </source>
</reference>
<dbReference type="KEGG" id="kge:TQ33_0998"/>
<dbReference type="PANTHER" id="PTHR43031:SF1">
    <property type="entry name" value="PYRIDINE NUCLEOTIDE-DISULPHIDE OXIDOREDUCTASE"/>
    <property type="match status" value="1"/>
</dbReference>
<evidence type="ECO:0000313" key="3">
    <source>
        <dbReference type="EMBL" id="AKE51962.1"/>
    </source>
</evidence>
<feature type="chain" id="PRO_5002510391" description="Rhodanese domain-containing protein" evidence="1">
    <location>
        <begin position="21"/>
        <end position="233"/>
    </location>
</feature>
<keyword evidence="1" id="KW-0732">Signal</keyword>
<sequence length="233" mass="26090">MSLKRLLIVVIAFVTLGCRADSLDEEQPEHPGSNSELPRDFTLTAGEKVLFNNVEFEFERIKEDSRCPKGTQCIHQGSASLVVNYTLEETPIQKVMTIGGADEDSRLKINDMTVQLGYLKPYPATNIRIDPANYKAHFIVMDDKTLNDAVVLDVRTQQEFDSGHYPQADHIPYDEISERATELDFAKDERVVVYCRSGNRAGKATATLNQLGYTNVINGVDQDTVEKLMGSEE</sequence>
<dbReference type="RefSeq" id="WP_052735210.1">
    <property type="nucleotide sequence ID" value="NZ_CP010975.1"/>
</dbReference>
<dbReference type="InterPro" id="IPR036873">
    <property type="entry name" value="Rhodanese-like_dom_sf"/>
</dbReference>
<dbReference type="EMBL" id="CP010975">
    <property type="protein sequence ID" value="AKE51962.1"/>
    <property type="molecule type" value="Genomic_DNA"/>
</dbReference>
<evidence type="ECO:0000256" key="1">
    <source>
        <dbReference type="SAM" id="SignalP"/>
    </source>
</evidence>
<dbReference type="Pfam" id="PF00581">
    <property type="entry name" value="Rhodanese"/>
    <property type="match status" value="1"/>
</dbReference>
<evidence type="ECO:0000313" key="4">
    <source>
        <dbReference type="Proteomes" id="UP000034071"/>
    </source>
</evidence>
<dbReference type="Gene3D" id="3.40.250.10">
    <property type="entry name" value="Rhodanese-like domain"/>
    <property type="match status" value="1"/>
</dbReference>
<accession>A0A0F6TQ77</accession>
<name>A0A0F6TQ77_9GAMM</name>
<dbReference type="OrthoDB" id="9814704at2"/>
<dbReference type="Proteomes" id="UP000034071">
    <property type="component" value="Chromosome"/>
</dbReference>
<dbReference type="PROSITE" id="PS51257">
    <property type="entry name" value="PROKAR_LIPOPROTEIN"/>
    <property type="match status" value="1"/>
</dbReference>
<feature type="domain" description="Rhodanese" evidence="2">
    <location>
        <begin position="145"/>
        <end position="226"/>
    </location>
</feature>
<dbReference type="PROSITE" id="PS50206">
    <property type="entry name" value="RHODANESE_3"/>
    <property type="match status" value="1"/>
</dbReference>
<dbReference type="CDD" id="cd00158">
    <property type="entry name" value="RHOD"/>
    <property type="match status" value="1"/>
</dbReference>
<gene>
    <name evidence="3" type="ORF">TQ33_0998</name>
</gene>